<dbReference type="GeneID" id="81472768"/>
<feature type="domain" description="Type 4 fimbrial biogenesis protein PilX N-terminal" evidence="2">
    <location>
        <begin position="12"/>
        <end position="62"/>
    </location>
</feature>
<feature type="transmembrane region" description="Helical" evidence="1">
    <location>
        <begin position="14"/>
        <end position="34"/>
    </location>
</feature>
<organism evidence="3 4">
    <name type="scientific">Pseudoxanthomonas mexicana</name>
    <dbReference type="NCBI Taxonomy" id="128785"/>
    <lineage>
        <taxon>Bacteria</taxon>
        <taxon>Pseudomonadati</taxon>
        <taxon>Pseudomonadota</taxon>
        <taxon>Gammaproteobacteria</taxon>
        <taxon>Lysobacterales</taxon>
        <taxon>Lysobacteraceae</taxon>
        <taxon>Pseudoxanthomonas</taxon>
    </lineage>
</organism>
<evidence type="ECO:0000259" key="2">
    <source>
        <dbReference type="Pfam" id="PF14341"/>
    </source>
</evidence>
<dbReference type="Proteomes" id="UP000515838">
    <property type="component" value="Chromosome"/>
</dbReference>
<accession>A0A7G9TC25</accession>
<keyword evidence="1" id="KW-0472">Membrane</keyword>
<gene>
    <name evidence="3" type="ORF">IAE60_17400</name>
</gene>
<evidence type="ECO:0000313" key="3">
    <source>
        <dbReference type="EMBL" id="QNN77650.1"/>
    </source>
</evidence>
<dbReference type="RefSeq" id="WP_162110562.1">
    <property type="nucleotide sequence ID" value="NZ_CP060731.1"/>
</dbReference>
<dbReference type="AlphaFoldDB" id="A0A7G9TC25"/>
<dbReference type="EMBL" id="CP060731">
    <property type="protein sequence ID" value="QNN77650.1"/>
    <property type="molecule type" value="Genomic_DNA"/>
</dbReference>
<dbReference type="Pfam" id="PF14341">
    <property type="entry name" value="PilX_N"/>
    <property type="match status" value="1"/>
</dbReference>
<keyword evidence="1" id="KW-0812">Transmembrane</keyword>
<name>A0A7G9TC25_PSEMX</name>
<keyword evidence="1" id="KW-1133">Transmembrane helix</keyword>
<dbReference type="OrthoDB" id="5801860at2"/>
<sequence>MTALPASPVRQRGASLVVVLILLLVMTLLGLAVLRGTLLEERMSANLLDRSQNFQAAEAALREAEALIAAGTWGVDPPAAGAACANGMCGAPATTVADRATDPAFAGWRAATSNVNNGIGGAQAVQPQFFVEHAGWVETWFECNEAGSKYRGTALCIRPVYKVTARSQADGRSSVLLQSSFVAP</sequence>
<reference evidence="3 4" key="1">
    <citation type="submission" date="2020-08" db="EMBL/GenBank/DDBJ databases">
        <title>Streptomycin Non-resistant strain, P. mexicana.</title>
        <authorList>
            <person name="Ganesh-Kumar S."/>
            <person name="Zhe T."/>
            <person name="Yu Z."/>
            <person name="Min Y."/>
        </authorList>
    </citation>
    <scope>NUCLEOTIDE SEQUENCE [LARGE SCALE GENOMIC DNA]</scope>
    <source>
        <strain evidence="3 4">GTZY2</strain>
    </source>
</reference>
<proteinExistence type="predicted"/>
<protein>
    <submittedName>
        <fullName evidence="3">Pilus assembly protein</fullName>
    </submittedName>
</protein>
<dbReference type="InterPro" id="IPR025746">
    <property type="entry name" value="PilX_N_dom"/>
</dbReference>
<evidence type="ECO:0000256" key="1">
    <source>
        <dbReference type="SAM" id="Phobius"/>
    </source>
</evidence>
<evidence type="ECO:0000313" key="4">
    <source>
        <dbReference type="Proteomes" id="UP000515838"/>
    </source>
</evidence>